<keyword evidence="1" id="KW-0472">Membrane</keyword>
<evidence type="ECO:0000256" key="1">
    <source>
        <dbReference type="SAM" id="Phobius"/>
    </source>
</evidence>
<keyword evidence="3" id="KW-1185">Reference proteome</keyword>
<dbReference type="PATRIC" id="fig|1150625.3.peg.3116"/>
<evidence type="ECO:0000313" key="3">
    <source>
        <dbReference type="Proteomes" id="UP000074108"/>
    </source>
</evidence>
<feature type="transmembrane region" description="Helical" evidence="1">
    <location>
        <begin position="150"/>
        <end position="172"/>
    </location>
</feature>
<organism evidence="2 3">
    <name type="scientific">Bacillus coahuilensis p1.1.43</name>
    <dbReference type="NCBI Taxonomy" id="1150625"/>
    <lineage>
        <taxon>Bacteria</taxon>
        <taxon>Bacillati</taxon>
        <taxon>Bacillota</taxon>
        <taxon>Bacilli</taxon>
        <taxon>Bacillales</taxon>
        <taxon>Bacillaceae</taxon>
        <taxon>Bacillus</taxon>
    </lineage>
</organism>
<dbReference type="Proteomes" id="UP000074108">
    <property type="component" value="Unassembled WGS sequence"/>
</dbReference>
<evidence type="ECO:0000313" key="2">
    <source>
        <dbReference type="EMBL" id="KUP04730.1"/>
    </source>
</evidence>
<feature type="transmembrane region" description="Helical" evidence="1">
    <location>
        <begin position="179"/>
        <end position="196"/>
    </location>
</feature>
<feature type="transmembrane region" description="Helical" evidence="1">
    <location>
        <begin position="103"/>
        <end position="130"/>
    </location>
</feature>
<gene>
    <name evidence="2" type="ORF">Q75_14895</name>
</gene>
<keyword evidence="1" id="KW-1133">Transmembrane helix</keyword>
<feature type="transmembrane region" description="Helical" evidence="1">
    <location>
        <begin position="62"/>
        <end position="82"/>
    </location>
</feature>
<dbReference type="RefSeq" id="WP_059351814.1">
    <property type="nucleotide sequence ID" value="NZ_LDYG01000048.1"/>
</dbReference>
<dbReference type="AlphaFoldDB" id="A0A147K574"/>
<dbReference type="STRING" id="1150625.Q75_14895"/>
<sequence>MSTTEVSKWQVVMKQFHYKRKAYVSIFLTLIFVQILGMLFSFTSNGGGSGDSIGISYGYTLYSSSAIIMMTLLWAFISSLLLTTKAYKFDDFLFVTNRLTSNVSNVLFLLFMSLLGAITTSLASLVFRLLLFLLKDSESLVMMNMGIGDWIMGVVVAFLYILLVATIGYLIGTVFQWGIIGRILVPVVVLSTLFSRQGEDSLVVLIGSIYVEEPVFLLYFVKVFLTAGLLLTLSTILTNRMEVRS</sequence>
<proteinExistence type="predicted"/>
<reference evidence="2 3" key="1">
    <citation type="journal article" date="2016" name="Front. Microbiol.">
        <title>Microevolution Analysis of Bacillus coahuilensis Unveils Differences in Phosphorus Acquisition Strategies and Their Regulation.</title>
        <authorList>
            <person name="Gomez-Lunar Z."/>
            <person name="Hernandez-Gonzalez I."/>
            <person name="Rodriguez-Torres M.D."/>
            <person name="Souza V."/>
            <person name="Olmedo-Alvarez G."/>
        </authorList>
    </citation>
    <scope>NUCLEOTIDE SEQUENCE [LARGE SCALE GENOMIC DNA]</scope>
    <source>
        <strain evidence="3">p1.1.43</strain>
    </source>
</reference>
<dbReference type="EMBL" id="LDYG01000048">
    <property type="protein sequence ID" value="KUP04730.1"/>
    <property type="molecule type" value="Genomic_DNA"/>
</dbReference>
<accession>A0A147K574</accession>
<feature type="transmembrane region" description="Helical" evidence="1">
    <location>
        <begin position="22"/>
        <end position="42"/>
    </location>
</feature>
<keyword evidence="1" id="KW-0812">Transmembrane</keyword>
<comment type="caution">
    <text evidence="2">The sequence shown here is derived from an EMBL/GenBank/DDBJ whole genome shotgun (WGS) entry which is preliminary data.</text>
</comment>
<name>A0A147K574_9BACI</name>
<protein>
    <submittedName>
        <fullName evidence="2">Uncharacterized protein</fullName>
    </submittedName>
</protein>
<dbReference type="OrthoDB" id="1795989at2"/>
<feature type="transmembrane region" description="Helical" evidence="1">
    <location>
        <begin position="216"/>
        <end position="237"/>
    </location>
</feature>